<evidence type="ECO:0000256" key="1">
    <source>
        <dbReference type="ARBA" id="ARBA00001974"/>
    </source>
</evidence>
<dbReference type="Pfam" id="PF02913">
    <property type="entry name" value="FAD-oxidase_C"/>
    <property type="match status" value="1"/>
</dbReference>
<evidence type="ECO:0000256" key="2">
    <source>
        <dbReference type="ARBA" id="ARBA00008000"/>
    </source>
</evidence>
<dbReference type="PROSITE" id="PS51387">
    <property type="entry name" value="FAD_PCMH"/>
    <property type="match status" value="1"/>
</dbReference>
<dbReference type="HOGENOM" id="CLU_017779_9_1_11"/>
<comment type="caution">
    <text evidence="7">The sequence shown here is derived from an EMBL/GenBank/DDBJ whole genome shotgun (WGS) entry which is preliminary data.</text>
</comment>
<dbReference type="Proteomes" id="UP000004245">
    <property type="component" value="Unassembled WGS sequence"/>
</dbReference>
<evidence type="ECO:0000256" key="5">
    <source>
        <dbReference type="ARBA" id="ARBA00023002"/>
    </source>
</evidence>
<dbReference type="PANTHER" id="PTHR42934:SF2">
    <property type="entry name" value="GLYCOLATE OXIDASE SUBUNIT GLCD"/>
    <property type="match status" value="1"/>
</dbReference>
<dbReference type="InterPro" id="IPR016166">
    <property type="entry name" value="FAD-bd_PCMH"/>
</dbReference>
<dbReference type="Gene3D" id="1.10.45.10">
    <property type="entry name" value="Vanillyl-alcohol Oxidase, Chain A, domain 4"/>
    <property type="match status" value="1"/>
</dbReference>
<keyword evidence="5" id="KW-0560">Oxidoreductase</keyword>
<organism evidence="7 8">
    <name type="scientific">Prescottella equi ATCC 33707</name>
    <dbReference type="NCBI Taxonomy" id="525370"/>
    <lineage>
        <taxon>Bacteria</taxon>
        <taxon>Bacillati</taxon>
        <taxon>Actinomycetota</taxon>
        <taxon>Actinomycetes</taxon>
        <taxon>Mycobacteriales</taxon>
        <taxon>Nocardiaceae</taxon>
        <taxon>Prescottella</taxon>
    </lineage>
</organism>
<proteinExistence type="inferred from homology"/>
<dbReference type="STRING" id="43767.A6I91_16930"/>
<dbReference type="AlphaFoldDB" id="E9T7Z9"/>
<evidence type="ECO:0000256" key="3">
    <source>
        <dbReference type="ARBA" id="ARBA00022630"/>
    </source>
</evidence>
<protein>
    <submittedName>
        <fullName evidence="7">Glycolate oxidase, subunit GlcD</fullName>
    </submittedName>
</protein>
<dbReference type="FunFam" id="1.10.45.10:FF:000001">
    <property type="entry name" value="D-lactate dehydrogenase mitochondrial"/>
    <property type="match status" value="1"/>
</dbReference>
<name>E9T7Z9_RHOHA</name>
<dbReference type="GO" id="GO:0016491">
    <property type="term" value="F:oxidoreductase activity"/>
    <property type="evidence" value="ECO:0007669"/>
    <property type="project" value="UniProtKB-KW"/>
</dbReference>
<dbReference type="InterPro" id="IPR006094">
    <property type="entry name" value="Oxid_FAD_bind_N"/>
</dbReference>
<comment type="similarity">
    <text evidence="2">Belongs to the FAD-binding oxidoreductase/transferase type 4 family.</text>
</comment>
<sequence length="467" mass="48296">MILLSDGWFCMTLDVVSPAAADLTERLGAAVVTDLDQMLAYRRDQSLLTPDGEPLAVVRARSTEDVVATMQIAHRRGVPVVTRGAGTGLAGGANAIDGCIVLSLERMNEILRIDESARLATVQPGVINGDLAAAVAEKGLWYVPDPGSRAISSIGGNLATNAGGTCCAKYGVTADHVARIKAVLPDGRIIHTGAETRKNVAGLNLTQVLVGSEGTLAVIVEATVRLRAQPSAASTVVASFPTTALAIDAVLAIRQVADPCLLELMDRTTIAAVNDLTRMGLDDTAGALLLIQCDGGDAAAEAARCAAACAAAGATEVYDTADPVEGEEFMQARRVALTALERRGSTLLDDLAVPVPALPRMLAAIEETAARHDVLIGTFGHAADGNLHPTIVFDASDAPMTARARAAFDELVSACLTLGGSITGEHGVGVLKTPYMESMVGATERELMAGIKSVFDPTGILNPGRGF</sequence>
<dbReference type="SUPFAM" id="SSF55103">
    <property type="entry name" value="FAD-linked oxidases, C-terminal domain"/>
    <property type="match status" value="1"/>
</dbReference>
<evidence type="ECO:0000259" key="6">
    <source>
        <dbReference type="PROSITE" id="PS51387"/>
    </source>
</evidence>
<dbReference type="InterPro" id="IPR051914">
    <property type="entry name" value="FAD-linked_OxidoTrans_Type4"/>
</dbReference>
<keyword evidence="4" id="KW-0274">FAD</keyword>
<dbReference type="Gene3D" id="3.30.465.10">
    <property type="match status" value="1"/>
</dbReference>
<dbReference type="SUPFAM" id="SSF56176">
    <property type="entry name" value="FAD-binding/transporter-associated domain-like"/>
    <property type="match status" value="1"/>
</dbReference>
<reference evidence="7" key="1">
    <citation type="submission" date="2011-01" db="EMBL/GenBank/DDBJ databases">
        <authorList>
            <person name="Muzny D."/>
            <person name="Qin X."/>
            <person name="Buhay C."/>
            <person name="Dugan-Rocha S."/>
            <person name="Ding Y."/>
            <person name="Chen G."/>
            <person name="Hawes A."/>
            <person name="Holder M."/>
            <person name="Jhangiani S."/>
            <person name="Johnson A."/>
            <person name="Khan Z."/>
            <person name="Li Z."/>
            <person name="Liu W."/>
            <person name="Liu X."/>
            <person name="Perez L."/>
            <person name="Shen H."/>
            <person name="Wang Q."/>
            <person name="Watt J."/>
            <person name="Xi L."/>
            <person name="Xin Y."/>
            <person name="Zhou J."/>
            <person name="Deng J."/>
            <person name="Jiang H."/>
            <person name="Liu Y."/>
            <person name="Qu J."/>
            <person name="Song X.-Z."/>
            <person name="Zhang L."/>
            <person name="Villasana D."/>
            <person name="Johnson A."/>
            <person name="Liu J."/>
            <person name="Liyanage D."/>
            <person name="Lorensuhewa L."/>
            <person name="Robinson T."/>
            <person name="Song A."/>
            <person name="Song B.-B."/>
            <person name="Dinh H."/>
            <person name="Thornton R."/>
            <person name="Coyle M."/>
            <person name="Francisco L."/>
            <person name="Jackson L."/>
            <person name="Javaid M."/>
            <person name="Korchina V."/>
            <person name="Kovar C."/>
            <person name="Mata R."/>
            <person name="Mathew T."/>
            <person name="Ngo R."/>
            <person name="Nguyen L."/>
            <person name="Nguyen N."/>
            <person name="Okwuonu G."/>
            <person name="Ongeri F."/>
            <person name="Pham C."/>
            <person name="Simmons D."/>
            <person name="Wilczek-Boney K."/>
            <person name="Hale W."/>
            <person name="Jakkamsetti A."/>
            <person name="Pham P."/>
            <person name="Ruth R."/>
            <person name="San Lucas F."/>
            <person name="Warren J."/>
            <person name="Zhang J."/>
            <person name="Zhao Z."/>
            <person name="Zhou C."/>
            <person name="Zhu D."/>
            <person name="Lee S."/>
            <person name="Bess C."/>
            <person name="Blankenburg K."/>
            <person name="Forbes L."/>
            <person name="Fu Q."/>
            <person name="Gubbala S."/>
            <person name="Hirani K."/>
            <person name="Jayaseelan J.C."/>
            <person name="Lara F."/>
            <person name="Munidasa M."/>
            <person name="Palculict T."/>
            <person name="Patil S."/>
            <person name="Pu L.-L."/>
            <person name="Saada N."/>
            <person name="Tang L."/>
            <person name="Weissenberger G."/>
            <person name="Zhu Y."/>
            <person name="Hemphill L."/>
            <person name="Shang Y."/>
            <person name="Youmans B."/>
            <person name="Ayvaz T."/>
            <person name="Ross M."/>
            <person name="Santibanez J."/>
            <person name="Aqrawi P."/>
            <person name="Gross S."/>
            <person name="Joshi V."/>
            <person name="Fowler G."/>
            <person name="Nazareth L."/>
            <person name="Reid J."/>
            <person name="Worley K."/>
            <person name="Petrosino J."/>
            <person name="Highlander S."/>
            <person name="Gibbs R."/>
        </authorList>
    </citation>
    <scope>NUCLEOTIDE SEQUENCE [LARGE SCALE GENOMIC DNA]</scope>
    <source>
        <strain evidence="7">ATCC 33707</strain>
    </source>
</reference>
<accession>E9T7Z9</accession>
<dbReference type="InterPro" id="IPR016164">
    <property type="entry name" value="FAD-linked_Oxase-like_C"/>
</dbReference>
<keyword evidence="3" id="KW-0285">Flavoprotein</keyword>
<evidence type="ECO:0000256" key="4">
    <source>
        <dbReference type="ARBA" id="ARBA00022827"/>
    </source>
</evidence>
<dbReference type="EMBL" id="ADNW02000033">
    <property type="protein sequence ID" value="EGD21403.1"/>
    <property type="molecule type" value="Genomic_DNA"/>
</dbReference>
<dbReference type="FunFam" id="3.30.70.2740:FF:000001">
    <property type="entry name" value="D-lactate dehydrogenase mitochondrial"/>
    <property type="match status" value="1"/>
</dbReference>
<evidence type="ECO:0000313" key="7">
    <source>
        <dbReference type="EMBL" id="EGD21403.1"/>
    </source>
</evidence>
<feature type="domain" description="FAD-binding PCMH-type" evidence="6">
    <location>
        <begin position="50"/>
        <end position="229"/>
    </location>
</feature>
<dbReference type="Pfam" id="PF01565">
    <property type="entry name" value="FAD_binding_4"/>
    <property type="match status" value="1"/>
</dbReference>
<comment type="cofactor">
    <cofactor evidence="1">
        <name>FAD</name>
        <dbReference type="ChEBI" id="CHEBI:57692"/>
    </cofactor>
</comment>
<dbReference type="PANTHER" id="PTHR42934">
    <property type="entry name" value="GLYCOLATE OXIDASE SUBUNIT GLCD"/>
    <property type="match status" value="1"/>
</dbReference>
<gene>
    <name evidence="7" type="ORF">HMPREF0724_14905</name>
</gene>
<dbReference type="GO" id="GO:0071949">
    <property type="term" value="F:FAD binding"/>
    <property type="evidence" value="ECO:0007669"/>
    <property type="project" value="InterPro"/>
</dbReference>
<dbReference type="Gene3D" id="3.30.70.2740">
    <property type="match status" value="1"/>
</dbReference>
<dbReference type="InterPro" id="IPR016171">
    <property type="entry name" value="Vanillyl_alc_oxidase_C-sub2"/>
</dbReference>
<evidence type="ECO:0000313" key="8">
    <source>
        <dbReference type="Proteomes" id="UP000004245"/>
    </source>
</evidence>
<dbReference type="InterPro" id="IPR004113">
    <property type="entry name" value="FAD-bd_oxidored_4_C"/>
</dbReference>
<dbReference type="InterPro" id="IPR016169">
    <property type="entry name" value="FAD-bd_PCMH_sub2"/>
</dbReference>
<keyword evidence="8" id="KW-1185">Reference proteome</keyword>
<dbReference type="InterPro" id="IPR036318">
    <property type="entry name" value="FAD-bd_PCMH-like_sf"/>
</dbReference>